<dbReference type="KEGG" id="phn:PAEH1_06820"/>
<protein>
    <recommendedName>
        <fullName evidence="2">OmpR/PhoB-type domain-containing protein</fullName>
    </recommendedName>
</protein>
<keyword evidence="1" id="KW-0238">DNA-binding</keyword>
<dbReference type="STRING" id="643674.PAEH1_06820"/>
<organism evidence="3 4">
    <name type="scientific">Paenalcaligenes hominis</name>
    <dbReference type="NCBI Taxonomy" id="643674"/>
    <lineage>
        <taxon>Bacteria</taxon>
        <taxon>Pseudomonadati</taxon>
        <taxon>Pseudomonadota</taxon>
        <taxon>Betaproteobacteria</taxon>
        <taxon>Burkholderiales</taxon>
        <taxon>Alcaligenaceae</taxon>
        <taxon>Paenalcaligenes</taxon>
    </lineage>
</organism>
<evidence type="ECO:0000313" key="4">
    <source>
        <dbReference type="Proteomes" id="UP000189369"/>
    </source>
</evidence>
<evidence type="ECO:0000256" key="1">
    <source>
        <dbReference type="ARBA" id="ARBA00023125"/>
    </source>
</evidence>
<reference evidence="3 4" key="1">
    <citation type="submission" date="2017-01" db="EMBL/GenBank/DDBJ databases">
        <title>Complete Genome Sequence of Paenalcaligenes hominis, Isolated from a paraplegic Patient with neurogenic bladder.</title>
        <authorList>
            <person name="Mukhopadhyay R."/>
            <person name="Joaquin J."/>
            <person name="Hogue R."/>
            <person name="Kilaru A."/>
            <person name="Jospin G."/>
            <person name="Mars K."/>
            <person name="Eisen J.A."/>
            <person name="Chaturvedi V."/>
        </authorList>
    </citation>
    <scope>NUCLEOTIDE SEQUENCE [LARGE SCALE GENOMIC DNA]</scope>
    <source>
        <strain evidence="3 4">15S00501</strain>
    </source>
</reference>
<dbReference type="GO" id="GO:0003677">
    <property type="term" value="F:DNA binding"/>
    <property type="evidence" value="ECO:0007669"/>
    <property type="project" value="UniProtKB-KW"/>
</dbReference>
<dbReference type="OrthoDB" id="9149764at2"/>
<dbReference type="Gene3D" id="1.10.10.10">
    <property type="entry name" value="Winged helix-like DNA-binding domain superfamily/Winged helix DNA-binding domain"/>
    <property type="match status" value="1"/>
</dbReference>
<dbReference type="InterPro" id="IPR001867">
    <property type="entry name" value="OmpR/PhoB-type_DNA-bd"/>
</dbReference>
<sequence length="264" mass="29421">MLAQSAPTVIWYQPLQSVRSAALQRRQEELRAAGFDVATYTEPRSFYPAATKAFLSAHAQGPVLFMISGLESESLAAISRVRMHSGYLPIMIELPEFNEELALHALYSGADDYCVNETSTALWVAKIECLLRRVRLPQDQTEKYPVPAPTSTHPITESKTAQWSLIDDGWTLVCPEGLKLVLTTTERQFLSTLCSQPDRRASHDQLLQSISEKNSPESDAVSGHNRLGVVISRLKRKATSEGLTLPIRSIYKWGYMFGAPIQVL</sequence>
<feature type="domain" description="OmpR/PhoB-type" evidence="2">
    <location>
        <begin position="177"/>
        <end position="257"/>
    </location>
</feature>
<accession>A0A1U9K003</accession>
<dbReference type="SMART" id="SM00862">
    <property type="entry name" value="Trans_reg_C"/>
    <property type="match status" value="1"/>
</dbReference>
<dbReference type="InterPro" id="IPR016032">
    <property type="entry name" value="Sig_transdc_resp-reg_C-effctor"/>
</dbReference>
<proteinExistence type="predicted"/>
<gene>
    <name evidence="3" type="ORF">PAEH1_06820</name>
</gene>
<dbReference type="AlphaFoldDB" id="A0A1U9K003"/>
<dbReference type="GO" id="GO:0006355">
    <property type="term" value="P:regulation of DNA-templated transcription"/>
    <property type="evidence" value="ECO:0007669"/>
    <property type="project" value="InterPro"/>
</dbReference>
<dbReference type="Proteomes" id="UP000189369">
    <property type="component" value="Chromosome"/>
</dbReference>
<evidence type="ECO:0000313" key="3">
    <source>
        <dbReference type="EMBL" id="AQS51341.1"/>
    </source>
</evidence>
<dbReference type="GO" id="GO:0000160">
    <property type="term" value="P:phosphorelay signal transduction system"/>
    <property type="evidence" value="ECO:0007669"/>
    <property type="project" value="InterPro"/>
</dbReference>
<evidence type="ECO:0000259" key="2">
    <source>
        <dbReference type="SMART" id="SM00862"/>
    </source>
</evidence>
<dbReference type="InterPro" id="IPR036388">
    <property type="entry name" value="WH-like_DNA-bd_sf"/>
</dbReference>
<name>A0A1U9K003_9BURK</name>
<dbReference type="SUPFAM" id="SSF46894">
    <property type="entry name" value="C-terminal effector domain of the bipartite response regulators"/>
    <property type="match status" value="1"/>
</dbReference>
<dbReference type="EMBL" id="CP019697">
    <property type="protein sequence ID" value="AQS51341.1"/>
    <property type="molecule type" value="Genomic_DNA"/>
</dbReference>
<dbReference type="Pfam" id="PF00486">
    <property type="entry name" value="Trans_reg_C"/>
    <property type="match status" value="1"/>
</dbReference>